<comment type="similarity">
    <text evidence="3 11">Belongs to the NadD family.</text>
</comment>
<dbReference type="EC" id="2.7.7.18" evidence="11"/>
<keyword evidence="4 11" id="KW-0662">Pyridine nucleotide biosynthesis</keyword>
<keyword evidence="8 11" id="KW-0067">ATP-binding</keyword>
<feature type="domain" description="Cytidyltransferase-like" evidence="12">
    <location>
        <begin position="5"/>
        <end position="182"/>
    </location>
</feature>
<keyword evidence="7 11" id="KW-0547">Nucleotide-binding</keyword>
<evidence type="ECO:0000256" key="10">
    <source>
        <dbReference type="ARBA" id="ARBA00048721"/>
    </source>
</evidence>
<dbReference type="PATRIC" id="fig|926566.3.peg.181"/>
<gene>
    <name evidence="11" type="primary">nadD</name>
    <name evidence="13" type="ordered locus">Terro_0178</name>
</gene>
<dbReference type="InterPro" id="IPR005248">
    <property type="entry name" value="NadD/NMNAT"/>
</dbReference>
<comment type="pathway">
    <text evidence="2 11">Cofactor biosynthesis; NAD(+) biosynthesis; deamido-NAD(+) from nicotinate D-ribonucleotide: step 1/1.</text>
</comment>
<evidence type="ECO:0000256" key="4">
    <source>
        <dbReference type="ARBA" id="ARBA00022642"/>
    </source>
</evidence>
<dbReference type="KEGG" id="trs:Terro_0178"/>
<evidence type="ECO:0000256" key="7">
    <source>
        <dbReference type="ARBA" id="ARBA00022741"/>
    </source>
</evidence>
<evidence type="ECO:0000259" key="12">
    <source>
        <dbReference type="Pfam" id="PF01467"/>
    </source>
</evidence>
<sequence>MRIGYFGGTFDPPHRAHLLAAQAAADALRLDRVLLAPTGVQPLKDAGPHASFDDRLAMTRLLCSDDPRLEVSEIDAPHPDGSPNYTIDALARLRAEYPSADLFVIVGADSFLSLPRWRDPEKLLAAAEWIVLSRPGFDLNSIDPDHSGDGIAALNLTSEQRARVHLVETLDEDISASGIRERLRVGVSCGKSLTPTVGLYIARMHLYHAT</sequence>
<organism evidence="13 14">
    <name type="scientific">Terriglobus roseus (strain DSM 18391 / NRRL B-41598 / KBS 63)</name>
    <dbReference type="NCBI Taxonomy" id="926566"/>
    <lineage>
        <taxon>Bacteria</taxon>
        <taxon>Pseudomonadati</taxon>
        <taxon>Acidobacteriota</taxon>
        <taxon>Terriglobia</taxon>
        <taxon>Terriglobales</taxon>
        <taxon>Acidobacteriaceae</taxon>
        <taxon>Terriglobus</taxon>
    </lineage>
</organism>
<dbReference type="HOGENOM" id="CLU_069765_0_1_0"/>
<reference evidence="13 14" key="1">
    <citation type="submission" date="2012-06" db="EMBL/GenBank/DDBJ databases">
        <title>Complete genome of Terriglobus roseus DSM 18391.</title>
        <authorList>
            <consortium name="US DOE Joint Genome Institute (JGI-PGF)"/>
            <person name="Lucas S."/>
            <person name="Copeland A."/>
            <person name="Lapidus A."/>
            <person name="Glavina del Rio T."/>
            <person name="Dalin E."/>
            <person name="Tice H."/>
            <person name="Bruce D."/>
            <person name="Goodwin L."/>
            <person name="Pitluck S."/>
            <person name="Peters L."/>
            <person name="Mikhailova N."/>
            <person name="Munk A.C.C."/>
            <person name="Kyrpides N."/>
            <person name="Mavromatis K."/>
            <person name="Ivanova N."/>
            <person name="Brettin T."/>
            <person name="Detter J.C."/>
            <person name="Han C."/>
            <person name="Larimer F."/>
            <person name="Land M."/>
            <person name="Hauser L."/>
            <person name="Markowitz V."/>
            <person name="Cheng J.-F."/>
            <person name="Hugenholtz P."/>
            <person name="Woyke T."/>
            <person name="Wu D."/>
            <person name="Brambilla E."/>
            <person name="Klenk H.-P."/>
            <person name="Eisen J.A."/>
        </authorList>
    </citation>
    <scope>NUCLEOTIDE SEQUENCE [LARGE SCALE GENOMIC DNA]</scope>
    <source>
        <strain evidence="14">DSM 18391 / NRRL B-41598 / KBS 63</strain>
    </source>
</reference>
<evidence type="ECO:0000256" key="2">
    <source>
        <dbReference type="ARBA" id="ARBA00005019"/>
    </source>
</evidence>
<dbReference type="OrthoDB" id="5295945at2"/>
<dbReference type="PANTHER" id="PTHR39321:SF3">
    <property type="entry name" value="PHOSPHOPANTETHEINE ADENYLYLTRANSFERASE"/>
    <property type="match status" value="1"/>
</dbReference>
<comment type="function">
    <text evidence="1 11">Catalyzes the reversible adenylation of nicotinate mononucleotide (NaMN) to nicotinic acid adenine dinucleotide (NaAD).</text>
</comment>
<dbReference type="SUPFAM" id="SSF52374">
    <property type="entry name" value="Nucleotidylyl transferase"/>
    <property type="match status" value="1"/>
</dbReference>
<name>I3ZBB1_TERRK</name>
<dbReference type="GO" id="GO:0005524">
    <property type="term" value="F:ATP binding"/>
    <property type="evidence" value="ECO:0007669"/>
    <property type="project" value="UniProtKB-KW"/>
</dbReference>
<dbReference type="HAMAP" id="MF_00244">
    <property type="entry name" value="NaMN_adenylyltr"/>
    <property type="match status" value="1"/>
</dbReference>
<dbReference type="eggNOG" id="COG1057">
    <property type="taxonomic scope" value="Bacteria"/>
</dbReference>
<keyword evidence="9 11" id="KW-0520">NAD</keyword>
<keyword evidence="6 11" id="KW-0548">Nucleotidyltransferase</keyword>
<evidence type="ECO:0000256" key="11">
    <source>
        <dbReference type="HAMAP-Rule" id="MF_00244"/>
    </source>
</evidence>
<evidence type="ECO:0000313" key="13">
    <source>
        <dbReference type="EMBL" id="AFL86529.1"/>
    </source>
</evidence>
<dbReference type="CDD" id="cd02165">
    <property type="entry name" value="NMNAT"/>
    <property type="match status" value="1"/>
</dbReference>
<protein>
    <recommendedName>
        <fullName evidence="11">Probable nicotinate-nucleotide adenylyltransferase</fullName>
        <ecNumber evidence="11">2.7.7.18</ecNumber>
    </recommendedName>
    <alternativeName>
        <fullName evidence="11">Deamido-NAD(+) diphosphorylase</fullName>
    </alternativeName>
    <alternativeName>
        <fullName evidence="11">Deamido-NAD(+) pyrophosphorylase</fullName>
    </alternativeName>
    <alternativeName>
        <fullName evidence="11">Nicotinate mononucleotide adenylyltransferase</fullName>
        <shortName evidence="11">NaMN adenylyltransferase</shortName>
    </alternativeName>
</protein>
<keyword evidence="14" id="KW-1185">Reference proteome</keyword>
<dbReference type="EMBL" id="CP003379">
    <property type="protein sequence ID" value="AFL86529.1"/>
    <property type="molecule type" value="Genomic_DNA"/>
</dbReference>
<dbReference type="Pfam" id="PF01467">
    <property type="entry name" value="CTP_transf_like"/>
    <property type="match status" value="1"/>
</dbReference>
<keyword evidence="5 11" id="KW-0808">Transferase</keyword>
<evidence type="ECO:0000256" key="5">
    <source>
        <dbReference type="ARBA" id="ARBA00022679"/>
    </source>
</evidence>
<dbReference type="STRING" id="926566.Terro_0178"/>
<dbReference type="RefSeq" id="WP_014784098.1">
    <property type="nucleotide sequence ID" value="NC_018014.1"/>
</dbReference>
<dbReference type="GO" id="GO:0004515">
    <property type="term" value="F:nicotinate-nucleotide adenylyltransferase activity"/>
    <property type="evidence" value="ECO:0007669"/>
    <property type="project" value="UniProtKB-UniRule"/>
</dbReference>
<evidence type="ECO:0000256" key="3">
    <source>
        <dbReference type="ARBA" id="ARBA00009014"/>
    </source>
</evidence>
<dbReference type="AlphaFoldDB" id="I3ZBB1"/>
<dbReference type="Proteomes" id="UP000006056">
    <property type="component" value="Chromosome"/>
</dbReference>
<proteinExistence type="inferred from homology"/>
<dbReference type="GO" id="GO:0009435">
    <property type="term" value="P:NAD+ biosynthetic process"/>
    <property type="evidence" value="ECO:0007669"/>
    <property type="project" value="UniProtKB-UniRule"/>
</dbReference>
<dbReference type="PANTHER" id="PTHR39321">
    <property type="entry name" value="NICOTINATE-NUCLEOTIDE ADENYLYLTRANSFERASE-RELATED"/>
    <property type="match status" value="1"/>
</dbReference>
<dbReference type="NCBIfam" id="TIGR00482">
    <property type="entry name" value="nicotinate (nicotinamide) nucleotide adenylyltransferase"/>
    <property type="match status" value="1"/>
</dbReference>
<comment type="catalytic activity">
    <reaction evidence="10 11">
        <text>nicotinate beta-D-ribonucleotide + ATP + H(+) = deamido-NAD(+) + diphosphate</text>
        <dbReference type="Rhea" id="RHEA:22860"/>
        <dbReference type="ChEBI" id="CHEBI:15378"/>
        <dbReference type="ChEBI" id="CHEBI:30616"/>
        <dbReference type="ChEBI" id="CHEBI:33019"/>
        <dbReference type="ChEBI" id="CHEBI:57502"/>
        <dbReference type="ChEBI" id="CHEBI:58437"/>
        <dbReference type="EC" id="2.7.7.18"/>
    </reaction>
</comment>
<evidence type="ECO:0000313" key="14">
    <source>
        <dbReference type="Proteomes" id="UP000006056"/>
    </source>
</evidence>
<dbReference type="UniPathway" id="UPA00253">
    <property type="reaction ID" value="UER00332"/>
</dbReference>
<evidence type="ECO:0000256" key="1">
    <source>
        <dbReference type="ARBA" id="ARBA00002324"/>
    </source>
</evidence>
<dbReference type="Gene3D" id="3.40.50.620">
    <property type="entry name" value="HUPs"/>
    <property type="match status" value="1"/>
</dbReference>
<accession>I3ZBB1</accession>
<dbReference type="InterPro" id="IPR014729">
    <property type="entry name" value="Rossmann-like_a/b/a_fold"/>
</dbReference>
<evidence type="ECO:0000256" key="9">
    <source>
        <dbReference type="ARBA" id="ARBA00023027"/>
    </source>
</evidence>
<dbReference type="InterPro" id="IPR004821">
    <property type="entry name" value="Cyt_trans-like"/>
</dbReference>
<evidence type="ECO:0000256" key="6">
    <source>
        <dbReference type="ARBA" id="ARBA00022695"/>
    </source>
</evidence>
<evidence type="ECO:0000256" key="8">
    <source>
        <dbReference type="ARBA" id="ARBA00022840"/>
    </source>
</evidence>